<dbReference type="Proteomes" id="UP000313359">
    <property type="component" value="Unassembled WGS sequence"/>
</dbReference>
<keyword evidence="3" id="KW-1185">Reference proteome</keyword>
<feature type="compositionally biased region" description="Polar residues" evidence="1">
    <location>
        <begin position="89"/>
        <end position="99"/>
    </location>
</feature>
<gene>
    <name evidence="2" type="ORF">L227DRAFT_572318</name>
</gene>
<accession>A0A5C2SKR1</accession>
<feature type="compositionally biased region" description="Polar residues" evidence="1">
    <location>
        <begin position="149"/>
        <end position="158"/>
    </location>
</feature>
<feature type="region of interest" description="Disordered" evidence="1">
    <location>
        <begin position="85"/>
        <end position="197"/>
    </location>
</feature>
<evidence type="ECO:0000256" key="1">
    <source>
        <dbReference type="SAM" id="MobiDB-lite"/>
    </source>
</evidence>
<dbReference type="AlphaFoldDB" id="A0A5C2SKR1"/>
<protein>
    <submittedName>
        <fullName evidence="2">Uncharacterized protein</fullName>
    </submittedName>
</protein>
<feature type="compositionally biased region" description="Pro residues" evidence="1">
    <location>
        <begin position="188"/>
        <end position="197"/>
    </location>
</feature>
<dbReference type="EMBL" id="ML122255">
    <property type="protein sequence ID" value="RPD63878.1"/>
    <property type="molecule type" value="Genomic_DNA"/>
</dbReference>
<feature type="compositionally biased region" description="Basic and acidic residues" evidence="1">
    <location>
        <begin position="134"/>
        <end position="147"/>
    </location>
</feature>
<evidence type="ECO:0000313" key="3">
    <source>
        <dbReference type="Proteomes" id="UP000313359"/>
    </source>
</evidence>
<feature type="compositionally biased region" description="Low complexity" evidence="1">
    <location>
        <begin position="100"/>
        <end position="113"/>
    </location>
</feature>
<organism evidence="2 3">
    <name type="scientific">Lentinus tigrinus ALCF2SS1-6</name>
    <dbReference type="NCBI Taxonomy" id="1328759"/>
    <lineage>
        <taxon>Eukaryota</taxon>
        <taxon>Fungi</taxon>
        <taxon>Dikarya</taxon>
        <taxon>Basidiomycota</taxon>
        <taxon>Agaricomycotina</taxon>
        <taxon>Agaricomycetes</taxon>
        <taxon>Polyporales</taxon>
        <taxon>Polyporaceae</taxon>
        <taxon>Lentinus</taxon>
    </lineage>
</organism>
<proteinExistence type="predicted"/>
<evidence type="ECO:0000313" key="2">
    <source>
        <dbReference type="EMBL" id="RPD63878.1"/>
    </source>
</evidence>
<name>A0A5C2SKR1_9APHY</name>
<sequence length="197" mass="20690">MGMGTSGAAHGLLFHGATRVFFYHSLFHPLLFLPRLIRSAVHAVSMPSAPITSIRPPPISIPVRVLPSPCADRISSSPTQFPVAFPAPSSLSPPTDVSSATTETQTALPTTPLSLPRLGSARPWPPCGPSRRRSPSDVHRVHRDHASSRSHPPTSSIRTFAAVSAPSDAPVNSPTGPSSVRPVDSSPCPLPKFAGPP</sequence>
<reference evidence="2" key="1">
    <citation type="journal article" date="2018" name="Genome Biol. Evol.">
        <title>Genomics and development of Lentinus tigrinus, a white-rot wood-decaying mushroom with dimorphic fruiting bodies.</title>
        <authorList>
            <person name="Wu B."/>
            <person name="Xu Z."/>
            <person name="Knudson A."/>
            <person name="Carlson A."/>
            <person name="Chen N."/>
            <person name="Kovaka S."/>
            <person name="LaButti K."/>
            <person name="Lipzen A."/>
            <person name="Pennachio C."/>
            <person name="Riley R."/>
            <person name="Schakwitz W."/>
            <person name="Umezawa K."/>
            <person name="Ohm R.A."/>
            <person name="Grigoriev I.V."/>
            <person name="Nagy L.G."/>
            <person name="Gibbons J."/>
            <person name="Hibbett D."/>
        </authorList>
    </citation>
    <scope>NUCLEOTIDE SEQUENCE [LARGE SCALE GENOMIC DNA]</scope>
    <source>
        <strain evidence="2">ALCF2SS1-6</strain>
    </source>
</reference>